<name>A0A6S6RTM8_9BACT</name>
<feature type="transmembrane region" description="Helical" evidence="1">
    <location>
        <begin position="190"/>
        <end position="210"/>
    </location>
</feature>
<dbReference type="AlphaFoldDB" id="A0A6S6RTM8"/>
<keyword evidence="1" id="KW-1133">Transmembrane helix</keyword>
<evidence type="ECO:0000256" key="1">
    <source>
        <dbReference type="SAM" id="Phobius"/>
    </source>
</evidence>
<sequence length="228" mass="27401">MSVEKNNMLNFETNKVDLVALQREIDEEVIIEDNEACDRDMLDQMVYQLGVKEKKKKRNPTKKIEKILLEVNEKREMHKDYKFNKSMSKKENDEFMQSLNDSFLDLSRKLKDVTVYYIALKSKVRVLESKKKQHEDIDQELKDMFAQIRSHRRYNDLSEVDFNEVVRRVIVEIDNHNGENTKKNKNKKRLPWKIVFALFFVGILILGYVYKLNKIEINHHVKENYEKK</sequence>
<accession>A0A6S6RTM8</accession>
<proteinExistence type="predicted"/>
<protein>
    <submittedName>
        <fullName evidence="2">Uncharacterized protein</fullName>
    </submittedName>
</protein>
<organism evidence="2">
    <name type="scientific">uncultured Sulfurovum sp</name>
    <dbReference type="NCBI Taxonomy" id="269237"/>
    <lineage>
        <taxon>Bacteria</taxon>
        <taxon>Pseudomonadati</taxon>
        <taxon>Campylobacterota</taxon>
        <taxon>Epsilonproteobacteria</taxon>
        <taxon>Campylobacterales</taxon>
        <taxon>Sulfurovaceae</taxon>
        <taxon>Sulfurovum</taxon>
        <taxon>environmental samples</taxon>
    </lineage>
</organism>
<keyword evidence="1" id="KW-0812">Transmembrane</keyword>
<evidence type="ECO:0000313" key="2">
    <source>
        <dbReference type="EMBL" id="CAA6799813.1"/>
    </source>
</evidence>
<reference evidence="2" key="1">
    <citation type="submission" date="2020-01" db="EMBL/GenBank/DDBJ databases">
        <authorList>
            <person name="Meier V. D."/>
            <person name="Meier V D."/>
        </authorList>
    </citation>
    <scope>NUCLEOTIDE SEQUENCE</scope>
    <source>
        <strain evidence="2">HLG_WM_MAG_06</strain>
    </source>
</reference>
<keyword evidence="1" id="KW-0472">Membrane</keyword>
<dbReference type="EMBL" id="CACVAP010000026">
    <property type="protein sequence ID" value="CAA6799813.1"/>
    <property type="molecule type" value="Genomic_DNA"/>
</dbReference>
<gene>
    <name evidence="2" type="ORF">HELGO_WM11970</name>
</gene>